<dbReference type="EC" id="2.3.1.48" evidence="1"/>
<dbReference type="InterPro" id="IPR045141">
    <property type="entry name" value="NAA60-like"/>
</dbReference>
<evidence type="ECO:0000259" key="12">
    <source>
        <dbReference type="PROSITE" id="PS51186"/>
    </source>
</evidence>
<accession>A0A086KXR0</accession>
<dbReference type="EMBL" id="AHZU02000042">
    <property type="protein sequence ID" value="KFG49178.1"/>
    <property type="molecule type" value="Genomic_DNA"/>
</dbReference>
<feature type="domain" description="N-acetyltransferase" evidence="12">
    <location>
        <begin position="508"/>
        <end position="663"/>
    </location>
</feature>
<reference evidence="13 14" key="1">
    <citation type="submission" date="2014-02" db="EMBL/GenBank/DDBJ databases">
        <authorList>
            <person name="Sibley D."/>
            <person name="Venepally P."/>
            <person name="Karamycheva S."/>
            <person name="Hadjithomas M."/>
            <person name="Khan A."/>
            <person name="Brunk B."/>
            <person name="Roos D."/>
            <person name="Caler E."/>
            <person name="Lorenzi H."/>
        </authorList>
    </citation>
    <scope>NUCLEOTIDE SEQUENCE [LARGE SCALE GENOMIC DNA]</scope>
    <source>
        <strain evidence="13 14">GAB2-2007-GAL-DOM2</strain>
    </source>
</reference>
<dbReference type="InterPro" id="IPR000182">
    <property type="entry name" value="GNAT_dom"/>
</dbReference>
<gene>
    <name evidence="13" type="ORF">TGDOM2_260550</name>
</gene>
<protein>
    <recommendedName>
        <fullName evidence="8">N-alpha-acetyltransferase 60</fullName>
        <ecNumber evidence="7">2.3.1.259</ecNumber>
        <ecNumber evidence="1">2.3.1.48</ecNumber>
    </recommendedName>
</protein>
<comment type="catalytic activity">
    <reaction evidence="9">
        <text>L-lysyl-[protein] + acetyl-CoA = N(6)-acetyl-L-lysyl-[protein] + CoA + H(+)</text>
        <dbReference type="Rhea" id="RHEA:45948"/>
        <dbReference type="Rhea" id="RHEA-COMP:9752"/>
        <dbReference type="Rhea" id="RHEA-COMP:10731"/>
        <dbReference type="ChEBI" id="CHEBI:15378"/>
        <dbReference type="ChEBI" id="CHEBI:29969"/>
        <dbReference type="ChEBI" id="CHEBI:57287"/>
        <dbReference type="ChEBI" id="CHEBI:57288"/>
        <dbReference type="ChEBI" id="CHEBI:61930"/>
        <dbReference type="EC" id="2.3.1.48"/>
    </reaction>
</comment>
<dbReference type="VEuPathDB" id="ToxoDB:TGDOM2_260550"/>
<dbReference type="GO" id="GO:0004402">
    <property type="term" value="F:histone acetyltransferase activity"/>
    <property type="evidence" value="ECO:0007669"/>
    <property type="project" value="TreeGrafter"/>
</dbReference>
<evidence type="ECO:0000256" key="8">
    <source>
        <dbReference type="ARBA" id="ARBA00026144"/>
    </source>
</evidence>
<dbReference type="SUPFAM" id="SSF55729">
    <property type="entry name" value="Acyl-CoA N-acyltransferases (Nat)"/>
    <property type="match status" value="1"/>
</dbReference>
<feature type="region of interest" description="Disordered" evidence="11">
    <location>
        <begin position="288"/>
        <end position="328"/>
    </location>
</feature>
<name>A0A086KXR0_TOXGO</name>
<evidence type="ECO:0000256" key="11">
    <source>
        <dbReference type="SAM" id="MobiDB-lite"/>
    </source>
</evidence>
<comment type="similarity">
    <text evidence="6">Belongs to the acetyltransferase family. NAA60 subfamily.</text>
</comment>
<sequence length="760" mass="82099">MSCLRVEGSGTLRLTEVPGCAQKASGQVGEEDDSVYSASVPSQLIPSGAERLPSEEPFRETEDAGQLPQERKGLSFASSLLPSSSSAIPPSCASRPPLTAPVHRFAKDADISKLPLSRIHFRPVRASDYTQLRQLHEELFPFKYEHTFYDFVCKGECFSLAAVVLKRDLEGLPRLPTPCAQPRLTPARHPPSSSPRDRAFSQDTCLSGVSERARNTTILSGDKQSDPCASIAETYPTPEKSASSVAHGKAGQEPLSDELDRWGDACTLARNPHQCLAPGVLNAGARVGRGRGDRGSCATTQRPPTLPSNSSAQQPSESFIRHGNPSFTSGSCVQDDSGDYVVQENFGHMNAPKGDGCADEDAGESAVIPALLEKGQNDDRCSAEEFLVGIITVSLKSAYFRSHDVDCVRKWYRMRRESLQLAGSACAPGPVAGPRSTRQIPTCCKHALIRDAAEHQVHQPHAEKCGQKKMPASSGAHVPSVRATRFYSNVANHHYGDCSASGMCHVGEECSEKRTKLTSDLVEATRSGVLTMTSAVCHGSEDATDVSHPVSITAEEACALTFPNLQADESVSDLAYILTLGVAEEFRQKGLAQELIQRTLAYFACPCVNKLPTRSVFLHVVEYNHAALHFYEKQKFKAIEFSKDFYHIYGSVHGSFLYAYNLTELEGRCECSIAADAKQPHGISRVKALANGHIQDGVQWGLSGMQNAFRKVGETLGNLWNSSARAGGIEFVDDSSGTSYGAEGKGQGENNRKTSGSKAE</sequence>
<evidence type="ECO:0000313" key="14">
    <source>
        <dbReference type="Proteomes" id="UP000028837"/>
    </source>
</evidence>
<keyword evidence="5" id="KW-0012">Acyltransferase</keyword>
<evidence type="ECO:0000256" key="5">
    <source>
        <dbReference type="ARBA" id="ARBA00023315"/>
    </source>
</evidence>
<dbReference type="EC" id="2.3.1.259" evidence="7"/>
<feature type="region of interest" description="Disordered" evidence="11">
    <location>
        <begin position="219"/>
        <end position="254"/>
    </location>
</feature>
<evidence type="ECO:0000256" key="4">
    <source>
        <dbReference type="ARBA" id="ARBA00022853"/>
    </source>
</evidence>
<feature type="compositionally biased region" description="Polar residues" evidence="11">
    <location>
        <begin position="297"/>
        <end position="317"/>
    </location>
</feature>
<dbReference type="GO" id="GO:0000139">
    <property type="term" value="C:Golgi membrane"/>
    <property type="evidence" value="ECO:0007669"/>
    <property type="project" value="TreeGrafter"/>
</dbReference>
<keyword evidence="4" id="KW-0156">Chromatin regulator</keyword>
<dbReference type="OrthoDB" id="47374at2759"/>
<dbReference type="AlphaFoldDB" id="A0A086KXR0"/>
<evidence type="ECO:0000256" key="3">
    <source>
        <dbReference type="ARBA" id="ARBA00022829"/>
    </source>
</evidence>
<feature type="region of interest" description="Disordered" evidence="11">
    <location>
        <begin position="22"/>
        <end position="69"/>
    </location>
</feature>
<dbReference type="GO" id="GO:0120518">
    <property type="term" value="F:protein N-terminal-methionine acetyltransferase activity"/>
    <property type="evidence" value="ECO:0007669"/>
    <property type="project" value="UniProtKB-EC"/>
</dbReference>
<dbReference type="Pfam" id="PF00583">
    <property type="entry name" value="Acetyltransf_1"/>
    <property type="match status" value="1"/>
</dbReference>
<evidence type="ECO:0000313" key="13">
    <source>
        <dbReference type="EMBL" id="KFG49178.1"/>
    </source>
</evidence>
<comment type="caution">
    <text evidence="13">The sequence shown here is derived from an EMBL/GenBank/DDBJ whole genome shotgun (WGS) entry which is preliminary data.</text>
</comment>
<feature type="compositionally biased region" description="Polar residues" evidence="11">
    <location>
        <begin position="36"/>
        <end position="45"/>
    </location>
</feature>
<dbReference type="GO" id="GO:0007059">
    <property type="term" value="P:chromosome segregation"/>
    <property type="evidence" value="ECO:0007669"/>
    <property type="project" value="UniProtKB-KW"/>
</dbReference>
<dbReference type="PROSITE" id="PS51186">
    <property type="entry name" value="GNAT"/>
    <property type="match status" value="1"/>
</dbReference>
<dbReference type="PANTHER" id="PTHR14744:SF15">
    <property type="entry name" value="N-ALPHA-ACETYLTRANSFERASE 60"/>
    <property type="match status" value="1"/>
</dbReference>
<evidence type="ECO:0000256" key="9">
    <source>
        <dbReference type="ARBA" id="ARBA00048017"/>
    </source>
</evidence>
<feature type="compositionally biased region" description="Basic and acidic residues" evidence="11">
    <location>
        <begin position="52"/>
        <end position="62"/>
    </location>
</feature>
<dbReference type="PANTHER" id="PTHR14744">
    <property type="entry name" value="N-ALPHA-ACETYLTRANSFERASE 60"/>
    <property type="match status" value="1"/>
</dbReference>
<organism evidence="13 14">
    <name type="scientific">Toxoplasma gondii GAB2-2007-GAL-DOM2</name>
    <dbReference type="NCBI Taxonomy" id="1130820"/>
    <lineage>
        <taxon>Eukaryota</taxon>
        <taxon>Sar</taxon>
        <taxon>Alveolata</taxon>
        <taxon>Apicomplexa</taxon>
        <taxon>Conoidasida</taxon>
        <taxon>Coccidia</taxon>
        <taxon>Eucoccidiorida</taxon>
        <taxon>Eimeriorina</taxon>
        <taxon>Sarcocystidae</taxon>
        <taxon>Toxoplasma</taxon>
    </lineage>
</organism>
<dbReference type="Proteomes" id="UP000028837">
    <property type="component" value="Unassembled WGS sequence"/>
</dbReference>
<comment type="catalytic activity">
    <reaction evidence="10">
        <text>N-terminal L-methionyl-[transmembrane protein] + acetyl-CoA = N-terminal N(alpha)-acetyl-L-methionyl-[transmembrane protein] + CoA + H(+)</text>
        <dbReference type="Rhea" id="RHEA:50604"/>
        <dbReference type="Rhea" id="RHEA-COMP:12745"/>
        <dbReference type="Rhea" id="RHEA-COMP:12746"/>
        <dbReference type="ChEBI" id="CHEBI:15378"/>
        <dbReference type="ChEBI" id="CHEBI:57287"/>
        <dbReference type="ChEBI" id="CHEBI:57288"/>
        <dbReference type="ChEBI" id="CHEBI:64731"/>
        <dbReference type="ChEBI" id="CHEBI:133414"/>
        <dbReference type="EC" id="2.3.1.259"/>
    </reaction>
</comment>
<keyword evidence="2 13" id="KW-0808">Transferase</keyword>
<evidence type="ECO:0000256" key="7">
    <source>
        <dbReference type="ARBA" id="ARBA00026111"/>
    </source>
</evidence>
<evidence type="ECO:0000256" key="6">
    <source>
        <dbReference type="ARBA" id="ARBA00025774"/>
    </source>
</evidence>
<feature type="region of interest" description="Disordered" evidence="11">
    <location>
        <begin position="180"/>
        <end position="203"/>
    </location>
</feature>
<evidence type="ECO:0000256" key="2">
    <source>
        <dbReference type="ARBA" id="ARBA00022679"/>
    </source>
</evidence>
<feature type="region of interest" description="Disordered" evidence="11">
    <location>
        <begin position="738"/>
        <end position="760"/>
    </location>
</feature>
<dbReference type="InterPro" id="IPR016181">
    <property type="entry name" value="Acyl_CoA_acyltransferase"/>
</dbReference>
<evidence type="ECO:0000256" key="10">
    <source>
        <dbReference type="ARBA" id="ARBA00048848"/>
    </source>
</evidence>
<dbReference type="Gene3D" id="3.40.630.30">
    <property type="match status" value="2"/>
</dbReference>
<proteinExistence type="inferred from homology"/>
<dbReference type="CDD" id="cd04301">
    <property type="entry name" value="NAT_SF"/>
    <property type="match status" value="1"/>
</dbReference>
<keyword evidence="3" id="KW-0159">Chromosome partition</keyword>
<evidence type="ECO:0000256" key="1">
    <source>
        <dbReference type="ARBA" id="ARBA00013184"/>
    </source>
</evidence>